<accession>A0A9W6HSA2</accession>
<name>A0A9W6HSA2_9MICO</name>
<dbReference type="AlphaFoldDB" id="A0A9W6HSA2"/>
<protein>
    <submittedName>
        <fullName evidence="1">Uncharacterized protein</fullName>
    </submittedName>
</protein>
<dbReference type="RefSeq" id="WP_204938880.1">
    <property type="nucleotide sequence ID" value="NZ_BAAAUM010000001.1"/>
</dbReference>
<organism evidence="1 2">
    <name type="scientific">Microbacterium keratanolyticum</name>
    <dbReference type="NCBI Taxonomy" id="67574"/>
    <lineage>
        <taxon>Bacteria</taxon>
        <taxon>Bacillati</taxon>
        <taxon>Actinomycetota</taxon>
        <taxon>Actinomycetes</taxon>
        <taxon>Micrococcales</taxon>
        <taxon>Microbacteriaceae</taxon>
        <taxon>Microbacterium</taxon>
    </lineage>
</organism>
<proteinExistence type="predicted"/>
<comment type="caution">
    <text evidence="1">The sequence shown here is derived from an EMBL/GenBank/DDBJ whole genome shotgun (WGS) entry which is preliminary data.</text>
</comment>
<reference evidence="1" key="1">
    <citation type="journal article" date="2014" name="Int. J. Syst. Evol. Microbiol.">
        <title>Complete genome sequence of Corynebacterium casei LMG S-19264T (=DSM 44701T), isolated from a smear-ripened cheese.</title>
        <authorList>
            <consortium name="US DOE Joint Genome Institute (JGI-PGF)"/>
            <person name="Walter F."/>
            <person name="Albersmeier A."/>
            <person name="Kalinowski J."/>
            <person name="Ruckert C."/>
        </authorList>
    </citation>
    <scope>NUCLEOTIDE SEQUENCE</scope>
    <source>
        <strain evidence="1">VKM Ac-1958</strain>
    </source>
</reference>
<keyword evidence="2" id="KW-1185">Reference proteome</keyword>
<evidence type="ECO:0000313" key="1">
    <source>
        <dbReference type="EMBL" id="GLK01234.1"/>
    </source>
</evidence>
<sequence length="87" mass="9574">MSTIPLTIHQGDEIFFRLREGRRPVAYPDTVVRVSYEIGVNVMHTGTVWALGYIESTEALELDDGTVVLVADIDPESVAVNRTPGES</sequence>
<gene>
    <name evidence="1" type="ORF">GCM10017596_09490</name>
</gene>
<dbReference type="Proteomes" id="UP001142325">
    <property type="component" value="Unassembled WGS sequence"/>
</dbReference>
<reference evidence="1" key="2">
    <citation type="submission" date="2023-01" db="EMBL/GenBank/DDBJ databases">
        <authorList>
            <person name="Sun Q."/>
            <person name="Evtushenko L."/>
        </authorList>
    </citation>
    <scope>NUCLEOTIDE SEQUENCE</scope>
    <source>
        <strain evidence="1">VKM Ac-1958</strain>
    </source>
</reference>
<evidence type="ECO:0000313" key="2">
    <source>
        <dbReference type="Proteomes" id="UP001142325"/>
    </source>
</evidence>
<dbReference type="EMBL" id="BSET01000001">
    <property type="protein sequence ID" value="GLK01234.1"/>
    <property type="molecule type" value="Genomic_DNA"/>
</dbReference>